<dbReference type="OMA" id="PDNDRET"/>
<dbReference type="GO" id="GO:0000160">
    <property type="term" value="P:phosphorelay signal transduction system"/>
    <property type="evidence" value="ECO:0007669"/>
    <property type="project" value="UniProtKB-KW"/>
</dbReference>
<dbReference type="SMART" id="SM00448">
    <property type="entry name" value="REC"/>
    <property type="match status" value="1"/>
</dbReference>
<dbReference type="InterPro" id="IPR045279">
    <property type="entry name" value="ARR-like"/>
</dbReference>
<keyword evidence="1" id="KW-0902">Two-component regulatory system</keyword>
<accession>A0A4Y7KRF0</accession>
<gene>
    <name evidence="4" type="ORF">C5167_000155</name>
</gene>
<dbReference type="PROSITE" id="PS50110">
    <property type="entry name" value="RESPONSE_REGULATORY"/>
    <property type="match status" value="1"/>
</dbReference>
<dbReference type="CDD" id="cd17584">
    <property type="entry name" value="REC_typeB_ARR-like"/>
    <property type="match status" value="1"/>
</dbReference>
<dbReference type="InterPro" id="IPR001789">
    <property type="entry name" value="Sig_transdc_resp-reg_receiver"/>
</dbReference>
<dbReference type="GO" id="GO:0009736">
    <property type="term" value="P:cytokinin-activated signaling pathway"/>
    <property type="evidence" value="ECO:0007669"/>
    <property type="project" value="InterPro"/>
</dbReference>
<dbReference type="InterPro" id="IPR011006">
    <property type="entry name" value="CheY-like_superfamily"/>
</dbReference>
<sequence length="248" mass="27495">MEFINSNFPQGLCVLAVDDNPVCLKFLEGLLKQCCYEVTTTPSAEFAIDLVRKNKENFDIIITDIETDQRNGFMLLKTIALEMGLPVLMVSPDNDRETLLKGIKHGASGYLVKPPSLKQIQNIGQLVLTHKKTKSILSKILKKREIRNRMKKYLSDLKANCPGTSQISHLGVTLDASIHSVVTPQPHLLPSAHSTGSGDDELRNMVTQLGGHSPSGDELNSVHINGNDAVRNKAGFLKLDRFKYPRSY</sequence>
<evidence type="ECO:0000256" key="2">
    <source>
        <dbReference type="PROSITE-ProRule" id="PRU00169"/>
    </source>
</evidence>
<dbReference type="AlphaFoldDB" id="A0A4Y7KRF0"/>
<evidence type="ECO:0000256" key="1">
    <source>
        <dbReference type="ARBA" id="ARBA00023012"/>
    </source>
</evidence>
<proteinExistence type="predicted"/>
<evidence type="ECO:0000259" key="3">
    <source>
        <dbReference type="PROSITE" id="PS50110"/>
    </source>
</evidence>
<keyword evidence="2" id="KW-0597">Phosphoprotein</keyword>
<name>A0A4Y7KRF0_PAPSO</name>
<protein>
    <recommendedName>
        <fullName evidence="3">Response regulatory domain-containing protein</fullName>
    </recommendedName>
</protein>
<dbReference type="Gene3D" id="3.40.50.2300">
    <property type="match status" value="1"/>
</dbReference>
<feature type="domain" description="Response regulatory" evidence="3">
    <location>
        <begin position="13"/>
        <end position="128"/>
    </location>
</feature>
<dbReference type="Proteomes" id="UP000316621">
    <property type="component" value="Chromosome 9"/>
</dbReference>
<feature type="modified residue" description="4-aspartylphosphate" evidence="2">
    <location>
        <position position="64"/>
    </location>
</feature>
<organism evidence="4 5">
    <name type="scientific">Papaver somniferum</name>
    <name type="common">Opium poppy</name>
    <dbReference type="NCBI Taxonomy" id="3469"/>
    <lineage>
        <taxon>Eukaryota</taxon>
        <taxon>Viridiplantae</taxon>
        <taxon>Streptophyta</taxon>
        <taxon>Embryophyta</taxon>
        <taxon>Tracheophyta</taxon>
        <taxon>Spermatophyta</taxon>
        <taxon>Magnoliopsida</taxon>
        <taxon>Ranunculales</taxon>
        <taxon>Papaveraceae</taxon>
        <taxon>Papaveroideae</taxon>
        <taxon>Papaver</taxon>
    </lineage>
</organism>
<evidence type="ECO:0000313" key="4">
    <source>
        <dbReference type="EMBL" id="RZC75914.1"/>
    </source>
</evidence>
<dbReference type="Pfam" id="PF00072">
    <property type="entry name" value="Response_reg"/>
    <property type="match status" value="1"/>
</dbReference>
<reference evidence="4 5" key="1">
    <citation type="journal article" date="2018" name="Science">
        <title>The opium poppy genome and morphinan production.</title>
        <authorList>
            <person name="Guo L."/>
            <person name="Winzer T."/>
            <person name="Yang X."/>
            <person name="Li Y."/>
            <person name="Ning Z."/>
            <person name="He Z."/>
            <person name="Teodor R."/>
            <person name="Lu Y."/>
            <person name="Bowser T.A."/>
            <person name="Graham I.A."/>
            <person name="Ye K."/>
        </authorList>
    </citation>
    <scope>NUCLEOTIDE SEQUENCE [LARGE SCALE GENOMIC DNA]</scope>
    <source>
        <strain evidence="5">cv. HN1</strain>
        <tissue evidence="4">Leaves</tissue>
    </source>
</reference>
<dbReference type="PANTHER" id="PTHR43874">
    <property type="entry name" value="TWO-COMPONENT RESPONSE REGULATOR"/>
    <property type="match status" value="1"/>
</dbReference>
<dbReference type="Gramene" id="RZC75914">
    <property type="protein sequence ID" value="RZC75914"/>
    <property type="gene ID" value="C5167_000155"/>
</dbReference>
<dbReference type="PANTHER" id="PTHR43874:SF217">
    <property type="entry name" value="TWO-COMPONENT RESPONSE REGULATOR ORR24-LIKE ISOFORM X1"/>
    <property type="match status" value="1"/>
</dbReference>
<dbReference type="EMBL" id="CM010723">
    <property type="protein sequence ID" value="RZC75914.1"/>
    <property type="molecule type" value="Genomic_DNA"/>
</dbReference>
<dbReference type="SUPFAM" id="SSF52172">
    <property type="entry name" value="CheY-like"/>
    <property type="match status" value="1"/>
</dbReference>
<evidence type="ECO:0000313" key="5">
    <source>
        <dbReference type="Proteomes" id="UP000316621"/>
    </source>
</evidence>
<keyword evidence="5" id="KW-1185">Reference proteome</keyword>